<proteinExistence type="predicted"/>
<gene>
    <name evidence="3" type="ORF">CIC26_23025</name>
</gene>
<comment type="caution">
    <text evidence="3">The sequence shown here is derived from an EMBL/GenBank/DDBJ whole genome shotgun (WGS) entry which is preliminary data.</text>
</comment>
<dbReference type="NCBIfam" id="NF040977">
    <property type="entry name" value="RepA_IncFII_LM"/>
    <property type="match status" value="1"/>
</dbReference>
<dbReference type="GO" id="GO:0006260">
    <property type="term" value="P:DNA replication"/>
    <property type="evidence" value="ECO:0007669"/>
    <property type="project" value="UniProtKB-KW"/>
</dbReference>
<reference evidence="3" key="1">
    <citation type="submission" date="2017-08" db="EMBL/GenBank/DDBJ databases">
        <title>Whole genome sequencing of Salmonella enterica.</title>
        <authorList>
            <person name="Bell R."/>
            <person name="Levy K."/>
        </authorList>
    </citation>
    <scope>NUCLEOTIDE SEQUENCE [LARGE SCALE GENOMIC DNA]</scope>
    <source>
        <strain evidence="3">CFSAN060805</strain>
    </source>
</reference>
<evidence type="ECO:0000256" key="2">
    <source>
        <dbReference type="ARBA" id="ARBA00022705"/>
    </source>
</evidence>
<accession>A0A2A6D4R5</accession>
<keyword evidence="2" id="KW-0235">DNA replication</keyword>
<dbReference type="RefSeq" id="WP_031233082.1">
    <property type="nucleotide sequence ID" value="NZ_CP075111.1"/>
</dbReference>
<protein>
    <recommendedName>
        <fullName evidence="1">Replication initiation protein</fullName>
    </recommendedName>
</protein>
<evidence type="ECO:0000256" key="1">
    <source>
        <dbReference type="ARBA" id="ARBA00019152"/>
    </source>
</evidence>
<organism evidence="3">
    <name type="scientific">Salmonella enterica</name>
    <name type="common">Salmonella choleraesuis</name>
    <dbReference type="NCBI Taxonomy" id="28901"/>
    <lineage>
        <taxon>Bacteria</taxon>
        <taxon>Pseudomonadati</taxon>
        <taxon>Pseudomonadota</taxon>
        <taxon>Gammaproteobacteria</taxon>
        <taxon>Enterobacterales</taxon>
        <taxon>Enterobacteriaceae</taxon>
        <taxon>Salmonella</taxon>
    </lineage>
</organism>
<name>A0A2A6D4R5_SALER</name>
<sequence>MTDHSQPRPTNYVQVKNPEPVFLVPLDYSPWPFALKLMAKADGFTEGFYFDIASAILRRDGKRKRKPPVLRRRAMNALLMAMCFYYDPLSNKVQRSLREMAFECGLVRHSLTGEVSIERAVRALESLEKDFGFVYCSSAGYATAEIFLTPKLFEFLNVFPQSLSEAKLKCLDAKSSAKEGADE</sequence>
<dbReference type="Pfam" id="PF02387">
    <property type="entry name" value="IncFII_repA"/>
    <property type="match status" value="1"/>
</dbReference>
<dbReference type="Proteomes" id="UP000873581">
    <property type="component" value="Unassembled WGS sequence"/>
</dbReference>
<dbReference type="AlphaFoldDB" id="A0A2A6D4R5"/>
<evidence type="ECO:0000313" key="3">
    <source>
        <dbReference type="EMBL" id="PDN80963.1"/>
    </source>
</evidence>
<dbReference type="EMBL" id="NPLM01000013">
    <property type="protein sequence ID" value="PDN80963.1"/>
    <property type="molecule type" value="Genomic_DNA"/>
</dbReference>
<dbReference type="InterPro" id="IPR003446">
    <property type="entry name" value="Plasmid_replication_init_RepA"/>
</dbReference>
<dbReference type="GO" id="GO:0006276">
    <property type="term" value="P:plasmid maintenance"/>
    <property type="evidence" value="ECO:0007669"/>
    <property type="project" value="InterPro"/>
</dbReference>